<gene>
    <name evidence="5" type="ORF">OG626_34950</name>
</gene>
<protein>
    <recommendedName>
        <fullName evidence="3">Pyridine nucleotide-disulfide oxidoreductase domain-containing protein 2</fullName>
    </recommendedName>
</protein>
<dbReference type="Pfam" id="PF01593">
    <property type="entry name" value="Amino_oxidase"/>
    <property type="match status" value="1"/>
</dbReference>
<comment type="subunit">
    <text evidence="2">Interacts with COX5B; this interaction may contribute to localize PYROXD2 to the inner face of the inner mitochondrial membrane.</text>
</comment>
<dbReference type="InterPro" id="IPR002937">
    <property type="entry name" value="Amino_oxidase"/>
</dbReference>
<evidence type="ECO:0000313" key="5">
    <source>
        <dbReference type="EMBL" id="WTY99736.1"/>
    </source>
</evidence>
<dbReference type="Gene3D" id="3.50.50.60">
    <property type="entry name" value="FAD/NAD(P)-binding domain"/>
    <property type="match status" value="2"/>
</dbReference>
<reference evidence="5" key="1">
    <citation type="submission" date="2022-10" db="EMBL/GenBank/DDBJ databases">
        <title>The complete genomes of actinobacterial strains from the NBC collection.</title>
        <authorList>
            <person name="Joergensen T.S."/>
            <person name="Alvarez Arevalo M."/>
            <person name="Sterndorff E.B."/>
            <person name="Faurdal D."/>
            <person name="Vuksanovic O."/>
            <person name="Mourched A.-S."/>
            <person name="Charusanti P."/>
            <person name="Shaw S."/>
            <person name="Blin K."/>
            <person name="Weber T."/>
        </authorList>
    </citation>
    <scope>NUCLEOTIDE SEQUENCE</scope>
    <source>
        <strain evidence="5">NBC_01401</strain>
    </source>
</reference>
<dbReference type="EMBL" id="CP109535">
    <property type="protein sequence ID" value="WTY99736.1"/>
    <property type="molecule type" value="Genomic_DNA"/>
</dbReference>
<dbReference type="GO" id="GO:0016491">
    <property type="term" value="F:oxidoreductase activity"/>
    <property type="evidence" value="ECO:0007669"/>
    <property type="project" value="InterPro"/>
</dbReference>
<comment type="function">
    <text evidence="1">Probable oxidoreductase that may play a role as regulator of mitochondrial function.</text>
</comment>
<dbReference type="AlphaFoldDB" id="A0AAU3H390"/>
<feature type="domain" description="Amine oxidase" evidence="4">
    <location>
        <begin position="28"/>
        <end position="312"/>
    </location>
</feature>
<evidence type="ECO:0000259" key="4">
    <source>
        <dbReference type="Pfam" id="PF01593"/>
    </source>
</evidence>
<dbReference type="InterPro" id="IPR036188">
    <property type="entry name" value="FAD/NAD-bd_sf"/>
</dbReference>
<dbReference type="PANTHER" id="PTHR10668:SF103">
    <property type="entry name" value="PYRIDINE NUCLEOTIDE-DISULFIDE OXIDOREDUCTASE DOMAIN-CONTAINING PROTEIN 2"/>
    <property type="match status" value="1"/>
</dbReference>
<organism evidence="5">
    <name type="scientific">Streptomyces sp. NBC_01401</name>
    <dbReference type="NCBI Taxonomy" id="2903854"/>
    <lineage>
        <taxon>Bacteria</taxon>
        <taxon>Bacillati</taxon>
        <taxon>Actinomycetota</taxon>
        <taxon>Actinomycetes</taxon>
        <taxon>Kitasatosporales</taxon>
        <taxon>Streptomycetaceae</taxon>
        <taxon>Streptomyces</taxon>
    </lineage>
</organism>
<accession>A0AAU3H390</accession>
<evidence type="ECO:0000256" key="1">
    <source>
        <dbReference type="ARBA" id="ARBA00037217"/>
    </source>
</evidence>
<proteinExistence type="predicted"/>
<dbReference type="SUPFAM" id="SSF51905">
    <property type="entry name" value="FAD/NAD(P)-binding domain"/>
    <property type="match status" value="1"/>
</dbReference>
<dbReference type="GO" id="GO:0005829">
    <property type="term" value="C:cytosol"/>
    <property type="evidence" value="ECO:0007669"/>
    <property type="project" value="TreeGrafter"/>
</dbReference>
<name>A0AAU3H390_9ACTN</name>
<sequence>MAADETSSPGTPSRAAYDAVIVGGGHNGLVAAAYLARAGQSVLVLERLAGTGGAAVSTRPFEGVDARLSRYSYLVSLLPRKIVRELGLDFAVRKRTVSSYTPVVRGGRPTGLLVGGDGTRESFAALTGGDREYEAWQRFYGMTGRVAERVFPTLTEPLPAREDLRARVDDADAWRMLFEEPIGVAVEENFADDLVRGIVLTDALIGTFADANDPSLLQNRCFLYHVIGNSTGDWDVPVGGMGALTDALAGAARAAGAEIRVLHEATRIDTDGTHADVTVRSPDGEHVVGARRVLVNASPQALATLLGDEPPAPAEGAQLKVNMLLTRLPGLRDHSVDPRRAFAGTFHIAEGYEQLATAHREAAAGRLPGAPPSEIYCHSLTDPSILGPGLQARGYQTLTLFGLHAPARLFAADNDATRTELLAATLAELDAHLEEPVADCLAVDSDGRPCIEAKTPLDLERDLRLPGGHIFHRDLAFPYATQDTGRWGVETAHANVLLCGAGAVRGGGVSGVPGHNAAMAALGR</sequence>
<evidence type="ECO:0000256" key="3">
    <source>
        <dbReference type="ARBA" id="ARBA00040298"/>
    </source>
</evidence>
<dbReference type="PANTHER" id="PTHR10668">
    <property type="entry name" value="PHYTOENE DEHYDROGENASE"/>
    <property type="match status" value="1"/>
</dbReference>
<evidence type="ECO:0000256" key="2">
    <source>
        <dbReference type="ARBA" id="ARBA00038825"/>
    </source>
</evidence>